<evidence type="ECO:0000313" key="2">
    <source>
        <dbReference type="Proteomes" id="UP001386955"/>
    </source>
</evidence>
<dbReference type="Proteomes" id="UP001386955">
    <property type="component" value="Unassembled WGS sequence"/>
</dbReference>
<organism evidence="1 2">
    <name type="scientific">Psophocarpus tetragonolobus</name>
    <name type="common">Winged bean</name>
    <name type="synonym">Dolichos tetragonolobus</name>
    <dbReference type="NCBI Taxonomy" id="3891"/>
    <lineage>
        <taxon>Eukaryota</taxon>
        <taxon>Viridiplantae</taxon>
        <taxon>Streptophyta</taxon>
        <taxon>Embryophyta</taxon>
        <taxon>Tracheophyta</taxon>
        <taxon>Spermatophyta</taxon>
        <taxon>Magnoliopsida</taxon>
        <taxon>eudicotyledons</taxon>
        <taxon>Gunneridae</taxon>
        <taxon>Pentapetalae</taxon>
        <taxon>rosids</taxon>
        <taxon>fabids</taxon>
        <taxon>Fabales</taxon>
        <taxon>Fabaceae</taxon>
        <taxon>Papilionoideae</taxon>
        <taxon>50 kb inversion clade</taxon>
        <taxon>NPAAA clade</taxon>
        <taxon>indigoferoid/millettioid clade</taxon>
        <taxon>Phaseoleae</taxon>
        <taxon>Psophocarpus</taxon>
    </lineage>
</organism>
<dbReference type="EMBL" id="JAYMYS010000343">
    <property type="protein sequence ID" value="KAK7365341.1"/>
    <property type="molecule type" value="Genomic_DNA"/>
</dbReference>
<accession>A0AAN9N2X6</accession>
<reference evidence="1 2" key="1">
    <citation type="submission" date="2024-01" db="EMBL/GenBank/DDBJ databases">
        <title>The genomes of 5 underutilized Papilionoideae crops provide insights into root nodulation and disease resistanc.</title>
        <authorList>
            <person name="Jiang F."/>
        </authorList>
    </citation>
    <scope>NUCLEOTIDE SEQUENCE [LARGE SCALE GENOMIC DNA]</scope>
    <source>
        <strain evidence="1">DUOXIRENSHENG_FW03</strain>
        <tissue evidence="1">Leaves</tissue>
    </source>
</reference>
<dbReference type="AlphaFoldDB" id="A0AAN9N2X6"/>
<evidence type="ECO:0000313" key="1">
    <source>
        <dbReference type="EMBL" id="KAK7365341.1"/>
    </source>
</evidence>
<name>A0AAN9N2X6_PSOTE</name>
<keyword evidence="2" id="KW-1185">Reference proteome</keyword>
<protein>
    <submittedName>
        <fullName evidence="1">Uncharacterized protein</fullName>
    </submittedName>
</protein>
<comment type="caution">
    <text evidence="1">The sequence shown here is derived from an EMBL/GenBank/DDBJ whole genome shotgun (WGS) entry which is preliminary data.</text>
</comment>
<gene>
    <name evidence="1" type="ORF">VNO78_39902</name>
</gene>
<proteinExistence type="predicted"/>
<sequence>MVRSIIVKGGVSRERVVVKDSNDFSRLPGGIFETSLLAEAGVRLRERFAKESCGAVKGFPLFLFVYSGRGRQPTYMKRRREERGFPEIKVSRRSKKATSGSNRCFGHSSPCLLSCWRRAFGLTYYWI</sequence>